<organism evidence="2 3">
    <name type="scientific">Dictyoglomus turgidum (strain DSM 6724 / Z-1310)</name>
    <dbReference type="NCBI Taxonomy" id="515635"/>
    <lineage>
        <taxon>Bacteria</taxon>
        <taxon>Pseudomonadati</taxon>
        <taxon>Dictyoglomota</taxon>
        <taxon>Dictyoglomia</taxon>
        <taxon>Dictyoglomales</taxon>
        <taxon>Dictyoglomaceae</taxon>
        <taxon>Dictyoglomus</taxon>
    </lineage>
</organism>
<name>B8DZ42_DICTD</name>
<proteinExistence type="predicted"/>
<keyword evidence="3" id="KW-1185">Reference proteome</keyword>
<dbReference type="InParanoid" id="B8DZ42"/>
<feature type="coiled-coil region" evidence="1">
    <location>
        <begin position="401"/>
        <end position="428"/>
    </location>
</feature>
<sequence length="448" mass="51408">MKRAFIIGVIFLLLIGLSLGNSLKIKNDETVYVLLDYDGKAKKVDLVNWIEVQGQGGFEIVKDARYIKNPDLYSEDVKMDFTKDKIRFYGNVKEVKNIYYKAEVNRKLPLEFKFTYKYNGKVASPKEFLGKSGNLDIEIYIKPIEDLPFRIVMSTEFPSDDLILRNPEDFMVMVLGKTVRVTGFTYPIPDGKIILSLKSNKLKVPDITFTALPSLPPVDLSTGEKLKEFYNGLEGFLMLNQAHQKILKGILESLEKNTLSIPQEFLTLPFTLMSYQNKAYFISDSLKTYPKSFNNLYEFIKSKAEGSKEEDWKKALSLAEEVKKEIEENNMSDDVKKIGDFLADLNFQSKKAMDLLSASLEGLQKMEELLNTILYGGEIEGKKLPGLVDVEKNMKKSKDTLKSNLMELEKGEKKLKEWENKLKDYNFAGRIEGAKSIVRFYFKLKEMK</sequence>
<dbReference type="STRING" id="515635.Dtur_0357"/>
<dbReference type="EnsemblBacteria" id="ACK41668">
    <property type="protein sequence ID" value="ACK41668"/>
    <property type="gene ID" value="Dtur_0357"/>
</dbReference>
<accession>B8DZ42</accession>
<evidence type="ECO:0000313" key="2">
    <source>
        <dbReference type="EMBL" id="ACK41668.1"/>
    </source>
</evidence>
<dbReference type="eggNOG" id="COG1511">
    <property type="taxonomic scope" value="Bacteria"/>
</dbReference>
<evidence type="ECO:0000256" key="1">
    <source>
        <dbReference type="SAM" id="Coils"/>
    </source>
</evidence>
<protein>
    <submittedName>
        <fullName evidence="2">Uncharacterized protein</fullName>
    </submittedName>
</protein>
<dbReference type="RefSeq" id="WP_012582753.1">
    <property type="nucleotide sequence ID" value="NC_011661.1"/>
</dbReference>
<evidence type="ECO:0000313" key="3">
    <source>
        <dbReference type="Proteomes" id="UP000007719"/>
    </source>
</evidence>
<dbReference type="HOGENOM" id="CLU_610761_0_0_0"/>
<dbReference type="AlphaFoldDB" id="B8DZ42"/>
<dbReference type="EMBL" id="CP001251">
    <property type="protein sequence ID" value="ACK41668.1"/>
    <property type="molecule type" value="Genomic_DNA"/>
</dbReference>
<keyword evidence="1" id="KW-0175">Coiled coil</keyword>
<dbReference type="Proteomes" id="UP000007719">
    <property type="component" value="Chromosome"/>
</dbReference>
<reference evidence="3" key="1">
    <citation type="journal article" date="2016" name="Front. Microbiol.">
        <title>The complete genome sequence of hyperthermophile Dictyoglomus turgidum DSM 6724 reveals a specialized carbohydrate fermentor.</title>
        <authorList>
            <person name="Brumm P.J."/>
            <person name="Gowda K."/>
            <person name="Robb F.T."/>
            <person name="Mead D.A."/>
        </authorList>
    </citation>
    <scope>NUCLEOTIDE SEQUENCE [LARGE SCALE GENOMIC DNA]</scope>
    <source>
        <strain evidence="3">DSM 6724 / Z-1310</strain>
    </source>
</reference>
<gene>
    <name evidence="2" type="ordered locus">Dtur_0357</name>
</gene>
<dbReference type="OrthoDB" id="9772160at2"/>
<dbReference type="KEGG" id="dtu:Dtur_0357"/>